<evidence type="ECO:0000313" key="3">
    <source>
        <dbReference type="Proteomes" id="UP000621266"/>
    </source>
</evidence>
<accession>A0ABQ7FRZ2</accession>
<organism evidence="2 3">
    <name type="scientific">Streptomyces lycii</name>
    <dbReference type="NCBI Taxonomy" id="2654337"/>
    <lineage>
        <taxon>Bacteria</taxon>
        <taxon>Bacillati</taxon>
        <taxon>Actinomycetota</taxon>
        <taxon>Actinomycetes</taxon>
        <taxon>Kitasatosporales</taxon>
        <taxon>Streptomycetaceae</taxon>
        <taxon>Streptomyces</taxon>
    </lineage>
</organism>
<dbReference type="EMBL" id="WHPN01000079">
    <property type="protein sequence ID" value="KAF4410377.1"/>
    <property type="molecule type" value="Genomic_DNA"/>
</dbReference>
<protein>
    <submittedName>
        <fullName evidence="2">HNH endonuclease</fullName>
    </submittedName>
</protein>
<dbReference type="GO" id="GO:0004519">
    <property type="term" value="F:endonuclease activity"/>
    <property type="evidence" value="ECO:0007669"/>
    <property type="project" value="UniProtKB-KW"/>
</dbReference>
<name>A0ABQ7FRZ2_9ACTN</name>
<dbReference type="InterPro" id="IPR002711">
    <property type="entry name" value="HNH"/>
</dbReference>
<reference evidence="2 3" key="1">
    <citation type="submission" date="2019-10" db="EMBL/GenBank/DDBJ databases">
        <title>Streptomyces tenebrisbrunneis sp.nov., an endogenous actinomycete isolated from of Lycium ruthenicum.</title>
        <authorList>
            <person name="Ma L."/>
        </authorList>
    </citation>
    <scope>NUCLEOTIDE SEQUENCE [LARGE SCALE GENOMIC DNA]</scope>
    <source>
        <strain evidence="2 3">TRM 66187</strain>
    </source>
</reference>
<keyword evidence="2" id="KW-0540">Nuclease</keyword>
<sequence length="236" mass="26264">MSGRGTPTRYTREALSAAATECSDIDEVIAFLGVRPYGKLRRHLFRRFDHFGIDVSHMREPRGRLGVRRPRAEELRRAVAGSVSVAGALRRLGLPESGSGRARFRRWVAEDGVSTAHFLGQAHQRGRPGPTPVRRPEEILVQRDDGHRTRTALLRRALLATGRAERCAECGTGPEWRGRPMTLEIDHINGDWRDDRAENLRLLCPNCHAITSTWCRGGGRHAPGRGHDSAESDAVS</sequence>
<gene>
    <name evidence="2" type="ORF">GCU69_04155</name>
</gene>
<dbReference type="InterPro" id="IPR003615">
    <property type="entry name" value="HNH_nuc"/>
</dbReference>
<comment type="caution">
    <text evidence="2">The sequence shown here is derived from an EMBL/GenBank/DDBJ whole genome shotgun (WGS) entry which is preliminary data.</text>
</comment>
<dbReference type="Proteomes" id="UP000621266">
    <property type="component" value="Unassembled WGS sequence"/>
</dbReference>
<proteinExistence type="predicted"/>
<dbReference type="RefSeq" id="WP_156205142.1">
    <property type="nucleotide sequence ID" value="NZ_WHPN01000079.1"/>
</dbReference>
<keyword evidence="3" id="KW-1185">Reference proteome</keyword>
<evidence type="ECO:0000259" key="1">
    <source>
        <dbReference type="Pfam" id="PF01844"/>
    </source>
</evidence>
<evidence type="ECO:0000313" key="2">
    <source>
        <dbReference type="EMBL" id="KAF4410377.1"/>
    </source>
</evidence>
<feature type="domain" description="HNH" evidence="1">
    <location>
        <begin position="167"/>
        <end position="208"/>
    </location>
</feature>
<dbReference type="Pfam" id="PF01844">
    <property type="entry name" value="HNH"/>
    <property type="match status" value="1"/>
</dbReference>
<keyword evidence="2" id="KW-0378">Hydrolase</keyword>
<dbReference type="CDD" id="cd00085">
    <property type="entry name" value="HNHc"/>
    <property type="match status" value="1"/>
</dbReference>
<keyword evidence="2" id="KW-0255">Endonuclease</keyword>